<dbReference type="EMBL" id="CP163439">
    <property type="protein sequence ID" value="XDQ32948.1"/>
    <property type="molecule type" value="Genomic_DNA"/>
</dbReference>
<dbReference type="AlphaFoldDB" id="A0AB39PUY2"/>
<sequence length="1049" mass="111885">MTIELTLLTSVAHRGKEITAPRLRALLALLAGEPRAGCGTGRLMAGLWPDEQPENPTKALQILVSRARSLLGGEVIASTPTGYRIALREDQVDAWAVQLHAAAGAEKARAGDHHGAVAEAEEGLALWGGGPAEGGHLDDPVAGLRLELAATQRALVRLRALALARSGRREEAVGPLGELVSAHPLDEEPLLELMRCQAATAGAAAALAAYDTYRRRLRDELGTDPGPALQELHQELLRGEAPAVRRGVPHEPNPLLGRDADVEAVRRLLHSARVTSVVGPGGLGKTRLASAVARDAEQRIVHLVPLAGVRQDADVAPEVASALGVGEGLRPTAGGDLIAGILGVLGSGPALLVLDNCEQVVQGVADLVQGLVSRTRDLRVLTTSRAPLGLSSETVYPLPELDLATTVELFEQRARAARPDADLPADAVAALCHRLDGLPLATELAAARVRVLSVPEIARRLEDRFALLRGGPRDAPQRHRTLHAVVDWSWNLLAEPGQAALRALSVFPAGFTAEAAEQLVDGFDALEVLEDLVDQSLLKVTDTPHGIRFRMLETVREFAAAHRERAGEEAAVTERFLGWARDFGVAHHDAPFGTDPFASWHLIRAEQDNLVHALRLALPLADADTVAAVTAVLGSLWSTEASTHYARLMALMADTAPLLSHYRPGPEYVEPARTATALLTANSFLGLGPGAPRTLVALRRLPPAPPDTVVRAVATVLSALPEILAPGGRGTLDALCAGDEPLLAGIANGAASYVWEHDRQPDRALVAARRMLDAVGDQDIPVLRIWPRARFAELCLQMERGAESIGPMKAALEALEEYGEWTDSIGLRWGIMLASLQAGDLDEAEHWLEQALRYQRENAASDPFTPDLGARAEMALARGDIETGLGLWRRTLDRLAHIAHSVPGGEPVMEAWGPELQSVAVTAHARYGRMDLVAHLLAALPDRLTSLLTRSPAVQPAYFPLCGALLLALGTADLAKGDAGGVRLIALAERFRYLRSFQPTMSSARAREDAENADKAAYEDAVSTYAALDDDGLREAALALVRGRSRLTA</sequence>
<proteinExistence type="predicted"/>
<dbReference type="Pfam" id="PF25872">
    <property type="entry name" value="HTH_77"/>
    <property type="match status" value="1"/>
</dbReference>
<evidence type="ECO:0000313" key="3">
    <source>
        <dbReference type="EMBL" id="XDQ32948.1"/>
    </source>
</evidence>
<dbReference type="InterPro" id="IPR011990">
    <property type="entry name" value="TPR-like_helical_dom_sf"/>
</dbReference>
<organism evidence="3">
    <name type="scientific">Streptomyces sp. R28</name>
    <dbReference type="NCBI Taxonomy" id="3238628"/>
    <lineage>
        <taxon>Bacteria</taxon>
        <taxon>Bacillati</taxon>
        <taxon>Actinomycetota</taxon>
        <taxon>Actinomycetes</taxon>
        <taxon>Kitasatosporales</taxon>
        <taxon>Streptomycetaceae</taxon>
        <taxon>Streptomyces</taxon>
    </lineage>
</organism>
<accession>A0AB39PUY2</accession>
<keyword evidence="1" id="KW-0902">Two-component regulatory system</keyword>
<gene>
    <name evidence="3" type="ORF">AB5J49_06290</name>
</gene>
<dbReference type="InterPro" id="IPR058852">
    <property type="entry name" value="HTH_77"/>
</dbReference>
<dbReference type="Pfam" id="PF03704">
    <property type="entry name" value="BTAD"/>
    <property type="match status" value="1"/>
</dbReference>
<dbReference type="Gene3D" id="1.10.10.10">
    <property type="entry name" value="Winged helix-like DNA-binding domain superfamily/Winged helix DNA-binding domain"/>
    <property type="match status" value="1"/>
</dbReference>
<dbReference type="InterPro" id="IPR027417">
    <property type="entry name" value="P-loop_NTPase"/>
</dbReference>
<dbReference type="RefSeq" id="WP_369167443.1">
    <property type="nucleotide sequence ID" value="NZ_CP163439.1"/>
</dbReference>
<dbReference type="CDD" id="cd15831">
    <property type="entry name" value="BTAD"/>
    <property type="match status" value="1"/>
</dbReference>
<evidence type="ECO:0000256" key="1">
    <source>
        <dbReference type="ARBA" id="ARBA00023012"/>
    </source>
</evidence>
<dbReference type="InterPro" id="IPR005158">
    <property type="entry name" value="BTAD"/>
</dbReference>
<dbReference type="SUPFAM" id="SSF48452">
    <property type="entry name" value="TPR-like"/>
    <property type="match status" value="2"/>
</dbReference>
<reference evidence="3" key="1">
    <citation type="submission" date="2024-07" db="EMBL/GenBank/DDBJ databases">
        <authorList>
            <person name="Yu S.T."/>
        </authorList>
    </citation>
    <scope>NUCLEOTIDE SEQUENCE</scope>
    <source>
        <strain evidence="3">R28</strain>
    </source>
</reference>
<dbReference type="InterPro" id="IPR036388">
    <property type="entry name" value="WH-like_DNA-bd_sf"/>
</dbReference>
<dbReference type="SUPFAM" id="SSF52540">
    <property type="entry name" value="P-loop containing nucleoside triphosphate hydrolases"/>
    <property type="match status" value="1"/>
</dbReference>
<dbReference type="PANTHER" id="PTHR47691">
    <property type="entry name" value="REGULATOR-RELATED"/>
    <property type="match status" value="1"/>
</dbReference>
<name>A0AB39PUY2_9ACTN</name>
<protein>
    <submittedName>
        <fullName evidence="3">BTAD domain-containing putative transcriptional regulator</fullName>
    </submittedName>
</protein>
<feature type="domain" description="Bacterial transcriptional activator" evidence="2">
    <location>
        <begin position="92"/>
        <end position="237"/>
    </location>
</feature>
<evidence type="ECO:0000259" key="2">
    <source>
        <dbReference type="SMART" id="SM01043"/>
    </source>
</evidence>
<dbReference type="PANTHER" id="PTHR47691:SF3">
    <property type="entry name" value="HTH-TYPE TRANSCRIPTIONAL REGULATOR RV0890C-RELATED"/>
    <property type="match status" value="1"/>
</dbReference>
<dbReference type="Gene3D" id="1.25.40.10">
    <property type="entry name" value="Tetratricopeptide repeat domain"/>
    <property type="match status" value="2"/>
</dbReference>
<dbReference type="GO" id="GO:0000160">
    <property type="term" value="P:phosphorelay signal transduction system"/>
    <property type="evidence" value="ECO:0007669"/>
    <property type="project" value="UniProtKB-KW"/>
</dbReference>
<dbReference type="SMART" id="SM01043">
    <property type="entry name" value="BTAD"/>
    <property type="match status" value="1"/>
</dbReference>